<gene>
    <name evidence="2" type="ORF">J1836_008315</name>
    <name evidence="1" type="ORF">J1836_04510</name>
</gene>
<organism evidence="2">
    <name type="scientific">Thiothrix fructosivorans</name>
    <dbReference type="NCBI Taxonomy" id="111770"/>
    <lineage>
        <taxon>Bacteria</taxon>
        <taxon>Pseudomonadati</taxon>
        <taxon>Pseudomonadota</taxon>
        <taxon>Gammaproteobacteria</taxon>
        <taxon>Thiotrichales</taxon>
        <taxon>Thiotrichaceae</taxon>
        <taxon>Thiothrix</taxon>
    </lineage>
</organism>
<dbReference type="EMBL" id="JAFMPM010000006">
    <property type="protein sequence ID" value="MBO0612194.1"/>
    <property type="molecule type" value="Genomic_DNA"/>
</dbReference>
<reference evidence="2" key="2">
    <citation type="submission" date="2021-04" db="EMBL/GenBank/DDBJ databases">
        <title>Complete Genome and methylome analysis of Thiothrix fructosivorans ATCC 49748.</title>
        <authorList>
            <person name="Fomenkov A."/>
            <person name="Sun L."/>
            <person name="Vincze T."/>
            <person name="Grabovich M.Y."/>
            <person name="Roberts R.J."/>
        </authorList>
    </citation>
    <scope>NUCLEOTIDE SEQUENCE</scope>
    <source>
        <strain evidence="2">ATCC 49748</strain>
    </source>
</reference>
<dbReference type="RefSeq" id="WP_207249894.1">
    <property type="nucleotide sequence ID" value="NZ_JAFMPM010000006.1"/>
</dbReference>
<evidence type="ECO:0000313" key="2">
    <source>
        <dbReference type="EMBL" id="QTX12313.1"/>
    </source>
</evidence>
<sequence>MEWQLLVSILALCPQSGAEQVLLEAKNRLATTITAPRILAFADSAMGNASADAGLSDVQSRLV</sequence>
<proteinExistence type="predicted"/>
<dbReference type="EMBL" id="CP072748">
    <property type="protein sequence ID" value="QTX12313.1"/>
    <property type="molecule type" value="Genomic_DNA"/>
</dbReference>
<keyword evidence="3" id="KW-1185">Reference proteome</keyword>
<reference evidence="1 3" key="1">
    <citation type="submission" date="2021-03" db="EMBL/GenBank/DDBJ databases">
        <title>Draft genome and methylome analysis of Thiotrix fructosivoruns ATCC 49748.</title>
        <authorList>
            <person name="Fomenkov A."/>
            <person name="Grabovich M.Y."/>
            <person name="Roberts R.J."/>
        </authorList>
    </citation>
    <scope>NUCLEOTIDE SEQUENCE [LARGE SCALE GENOMIC DNA]</scope>
    <source>
        <strain evidence="1 3">ATCC 49748</strain>
    </source>
</reference>
<evidence type="ECO:0000313" key="1">
    <source>
        <dbReference type="EMBL" id="MBO0612194.1"/>
    </source>
</evidence>
<accession>A0A8B0SJC1</accession>
<dbReference type="AlphaFoldDB" id="A0A8B0SJC1"/>
<protein>
    <submittedName>
        <fullName evidence="2">Uncharacterized protein</fullName>
    </submittedName>
</protein>
<dbReference type="Proteomes" id="UP000664466">
    <property type="component" value="Unassembled WGS sequence"/>
</dbReference>
<evidence type="ECO:0000313" key="3">
    <source>
        <dbReference type="Proteomes" id="UP000664466"/>
    </source>
</evidence>
<name>A0A8B0SJC1_9GAMM</name>